<dbReference type="Proteomes" id="UP001189429">
    <property type="component" value="Unassembled WGS sequence"/>
</dbReference>
<accession>A0ABN9W9U9</accession>
<evidence type="ECO:0000256" key="1">
    <source>
        <dbReference type="SAM" id="MobiDB-lite"/>
    </source>
</evidence>
<sequence length="334" mass="37124">DDLSYQWHRRVLLVNGDAQKWIWLTPEGEVAFVDLSTYRVLALRRAGPFRARHAGDIYVFDDVPAEEMQAYLEEAGAVATILGFDLAGVVGLPGDKWYACDATSPHFGGKVPSQVLANEEVLVRRGVVGLVRIDDVWLHAVKVAAGRSFDSYLARARGGAGRDPRIVGGQRDPDSRRFIEFRDSVKRMKEATIPGWSLQGKRAVLSLRDGGQGTWEDHRTTWLRRSGVVERGNVCREHHMVCVTLRMMQQFDQLDLYNIAGAEYLIRGFDLIFDAAVDDTGGMVLPGFERWVWDQARARAQTMKANRQWQEEETAAAPKAPPKGRSGGATGSGG</sequence>
<evidence type="ECO:0000313" key="3">
    <source>
        <dbReference type="Proteomes" id="UP001189429"/>
    </source>
</evidence>
<proteinExistence type="predicted"/>
<comment type="caution">
    <text evidence="2">The sequence shown here is derived from an EMBL/GenBank/DDBJ whole genome shotgun (WGS) entry which is preliminary data.</text>
</comment>
<organism evidence="2 3">
    <name type="scientific">Prorocentrum cordatum</name>
    <dbReference type="NCBI Taxonomy" id="2364126"/>
    <lineage>
        <taxon>Eukaryota</taxon>
        <taxon>Sar</taxon>
        <taxon>Alveolata</taxon>
        <taxon>Dinophyceae</taxon>
        <taxon>Prorocentrales</taxon>
        <taxon>Prorocentraceae</taxon>
        <taxon>Prorocentrum</taxon>
    </lineage>
</organism>
<keyword evidence="3" id="KW-1185">Reference proteome</keyword>
<feature type="non-terminal residue" evidence="2">
    <location>
        <position position="334"/>
    </location>
</feature>
<gene>
    <name evidence="2" type="ORF">PCOR1329_LOCUS64590</name>
</gene>
<reference evidence="2" key="1">
    <citation type="submission" date="2023-10" db="EMBL/GenBank/DDBJ databases">
        <authorList>
            <person name="Chen Y."/>
            <person name="Shah S."/>
            <person name="Dougan E. K."/>
            <person name="Thang M."/>
            <person name="Chan C."/>
        </authorList>
    </citation>
    <scope>NUCLEOTIDE SEQUENCE [LARGE SCALE GENOMIC DNA]</scope>
</reference>
<name>A0ABN9W9U9_9DINO</name>
<feature type="region of interest" description="Disordered" evidence="1">
    <location>
        <begin position="304"/>
        <end position="334"/>
    </location>
</feature>
<feature type="non-terminal residue" evidence="2">
    <location>
        <position position="1"/>
    </location>
</feature>
<feature type="compositionally biased region" description="Gly residues" evidence="1">
    <location>
        <begin position="325"/>
        <end position="334"/>
    </location>
</feature>
<dbReference type="EMBL" id="CAUYUJ010018242">
    <property type="protein sequence ID" value="CAK0881883.1"/>
    <property type="molecule type" value="Genomic_DNA"/>
</dbReference>
<protein>
    <submittedName>
        <fullName evidence="2">Uncharacterized protein</fullName>
    </submittedName>
</protein>
<evidence type="ECO:0000313" key="2">
    <source>
        <dbReference type="EMBL" id="CAK0881883.1"/>
    </source>
</evidence>